<sequence>MNWNPKNRRQADSVAPAFHSLVSMVQDGYQFDEELVSRASQFFSSIDSSFRKQDSLDDLLQAIGQDSPNPTAVFLPSYCNTLHTDPQSIRDVVLHEVLIPIEPSLVQITRHRHLL</sequence>
<reference evidence="1 2" key="1">
    <citation type="journal article" date="2022" name="bioRxiv">
        <title>Genomics of Preaxostyla Flagellates Illuminates Evolutionary Transitions and the Path Towards Mitochondrial Loss.</title>
        <authorList>
            <person name="Novak L.V.F."/>
            <person name="Treitli S.C."/>
            <person name="Pyrih J."/>
            <person name="Halakuc P."/>
            <person name="Pipaliya S.V."/>
            <person name="Vacek V."/>
            <person name="Brzon O."/>
            <person name="Soukal P."/>
            <person name="Eme L."/>
            <person name="Dacks J.B."/>
            <person name="Karnkowska A."/>
            <person name="Elias M."/>
            <person name="Hampl V."/>
        </authorList>
    </citation>
    <scope>NUCLEOTIDE SEQUENCE [LARGE SCALE GENOMIC DNA]</scope>
    <source>
        <strain evidence="1">NAU3</strain>
        <tissue evidence="1">Gut</tissue>
    </source>
</reference>
<evidence type="ECO:0000313" key="2">
    <source>
        <dbReference type="Proteomes" id="UP001281761"/>
    </source>
</evidence>
<comment type="caution">
    <text evidence="1">The sequence shown here is derived from an EMBL/GenBank/DDBJ whole genome shotgun (WGS) entry which is preliminary data.</text>
</comment>
<organism evidence="1 2">
    <name type="scientific">Blattamonas nauphoetae</name>
    <dbReference type="NCBI Taxonomy" id="2049346"/>
    <lineage>
        <taxon>Eukaryota</taxon>
        <taxon>Metamonada</taxon>
        <taxon>Preaxostyla</taxon>
        <taxon>Oxymonadida</taxon>
        <taxon>Blattamonas</taxon>
    </lineage>
</organism>
<proteinExistence type="predicted"/>
<protein>
    <submittedName>
        <fullName evidence="1">Uncharacterized protein</fullName>
    </submittedName>
</protein>
<dbReference type="EMBL" id="JARBJD010000014">
    <property type="protein sequence ID" value="KAK2961712.1"/>
    <property type="molecule type" value="Genomic_DNA"/>
</dbReference>
<gene>
    <name evidence="1" type="ORF">BLNAU_3149</name>
</gene>
<evidence type="ECO:0000313" key="1">
    <source>
        <dbReference type="EMBL" id="KAK2961712.1"/>
    </source>
</evidence>
<keyword evidence="2" id="KW-1185">Reference proteome</keyword>
<name>A0ABQ9YD74_9EUKA</name>
<dbReference type="Proteomes" id="UP001281761">
    <property type="component" value="Unassembled WGS sequence"/>
</dbReference>
<accession>A0ABQ9YD74</accession>